<keyword evidence="4" id="KW-1133">Transmembrane helix</keyword>
<keyword evidence="4" id="KW-0472">Membrane</keyword>
<evidence type="ECO:0000313" key="5">
    <source>
        <dbReference type="EMBL" id="GGN66239.1"/>
    </source>
</evidence>
<dbReference type="Proteomes" id="UP000600365">
    <property type="component" value="Unassembled WGS sequence"/>
</dbReference>
<comment type="caution">
    <text evidence="5">The sequence shown here is derived from an EMBL/GenBank/DDBJ whole genome shotgun (WGS) entry which is preliminary data.</text>
</comment>
<evidence type="ECO:0000256" key="2">
    <source>
        <dbReference type="ARBA" id="ARBA00023163"/>
    </source>
</evidence>
<feature type="compositionally biased region" description="Low complexity" evidence="3">
    <location>
        <begin position="88"/>
        <end position="100"/>
    </location>
</feature>
<gene>
    <name evidence="5" type="ORF">GCM10011579_037590</name>
</gene>
<organism evidence="5 6">
    <name type="scientific">Streptomyces albiflavescens</name>
    <dbReference type="NCBI Taxonomy" id="1623582"/>
    <lineage>
        <taxon>Bacteria</taxon>
        <taxon>Bacillati</taxon>
        <taxon>Actinomycetota</taxon>
        <taxon>Actinomycetes</taxon>
        <taxon>Kitasatosporales</taxon>
        <taxon>Streptomycetaceae</taxon>
        <taxon>Streptomyces</taxon>
    </lineage>
</organism>
<protein>
    <recommendedName>
        <fullName evidence="7">Zinc-finger domain-containing protein</fullName>
    </recommendedName>
</protein>
<feature type="region of interest" description="Disordered" evidence="3">
    <location>
        <begin position="88"/>
        <end position="146"/>
    </location>
</feature>
<name>A0A918D521_9ACTN</name>
<dbReference type="RefSeq" id="WP_189187137.1">
    <property type="nucleotide sequence ID" value="NZ_BMMM01000006.1"/>
</dbReference>
<keyword evidence="4" id="KW-0812">Transmembrane</keyword>
<keyword evidence="6" id="KW-1185">Reference proteome</keyword>
<evidence type="ECO:0000256" key="4">
    <source>
        <dbReference type="SAM" id="Phobius"/>
    </source>
</evidence>
<accession>A0A918D521</accession>
<evidence type="ECO:0000313" key="6">
    <source>
        <dbReference type="Proteomes" id="UP000600365"/>
    </source>
</evidence>
<dbReference type="AlphaFoldDB" id="A0A918D521"/>
<sequence>MTSTTDTAGHPDVAELSDLTEGLLPPARTANVRQHLEGCVLCADVYDSLEEIRGLLGTLPGPTRMPDDVAGRIDAALAAEALLSATSPDHASGAADDGASVPRETSTAGLSVAAADSGPTSSADRPSGHPRASTGPGRAHRVRRGRRRAAVLGTVFTAAALGLGAILVQSMGGDGKGSETTTTQESGSTVTFSEGQLKHHVADLLAKNKSTGSRSGSAKPWGIESNGAETDSGGVGTLISPTVPVPDCVQQGTGNSGVVLAAEKGTYKGTSVYLVVQPDASDSTKVAAYIVDDACEKQGSTSPGKLLLTQSYAKS</sequence>
<evidence type="ECO:0008006" key="7">
    <source>
        <dbReference type="Google" id="ProtNLM"/>
    </source>
</evidence>
<dbReference type="Gene3D" id="1.10.10.1320">
    <property type="entry name" value="Anti-sigma factor, zinc-finger domain"/>
    <property type="match status" value="1"/>
</dbReference>
<proteinExistence type="predicted"/>
<dbReference type="InterPro" id="IPR041916">
    <property type="entry name" value="Anti_sigma_zinc_sf"/>
</dbReference>
<reference evidence="5 6" key="1">
    <citation type="journal article" date="2014" name="Int. J. Syst. Evol. Microbiol.">
        <title>Complete genome sequence of Corynebacterium casei LMG S-19264T (=DSM 44701T), isolated from a smear-ripened cheese.</title>
        <authorList>
            <consortium name="US DOE Joint Genome Institute (JGI-PGF)"/>
            <person name="Walter F."/>
            <person name="Albersmeier A."/>
            <person name="Kalinowski J."/>
            <person name="Ruckert C."/>
        </authorList>
    </citation>
    <scope>NUCLEOTIDE SEQUENCE [LARGE SCALE GENOMIC DNA]</scope>
    <source>
        <strain evidence="5 6">CGMCC 4.7111</strain>
    </source>
</reference>
<feature type="region of interest" description="Disordered" evidence="3">
    <location>
        <begin position="172"/>
        <end position="191"/>
    </location>
</feature>
<evidence type="ECO:0000256" key="1">
    <source>
        <dbReference type="ARBA" id="ARBA00023015"/>
    </source>
</evidence>
<feature type="transmembrane region" description="Helical" evidence="4">
    <location>
        <begin position="149"/>
        <end position="168"/>
    </location>
</feature>
<evidence type="ECO:0000256" key="3">
    <source>
        <dbReference type="SAM" id="MobiDB-lite"/>
    </source>
</evidence>
<keyword evidence="1" id="KW-0805">Transcription regulation</keyword>
<dbReference type="EMBL" id="BMMM01000006">
    <property type="protein sequence ID" value="GGN66239.1"/>
    <property type="molecule type" value="Genomic_DNA"/>
</dbReference>
<feature type="compositionally biased region" description="Low complexity" evidence="3">
    <location>
        <begin position="178"/>
        <end position="191"/>
    </location>
</feature>
<feature type="region of interest" description="Disordered" evidence="3">
    <location>
        <begin position="209"/>
        <end position="229"/>
    </location>
</feature>
<keyword evidence="2" id="KW-0804">Transcription</keyword>